<dbReference type="PROSITE" id="PS50156">
    <property type="entry name" value="SSD"/>
    <property type="match status" value="1"/>
</dbReference>
<dbReference type="InterPro" id="IPR004869">
    <property type="entry name" value="MMPL_dom"/>
</dbReference>
<name>A0A660L828_9ACTN</name>
<comment type="caution">
    <text evidence="9">The sequence shown here is derived from an EMBL/GenBank/DDBJ whole genome shotgun (WGS) entry which is preliminary data.</text>
</comment>
<dbReference type="GO" id="GO:0005886">
    <property type="term" value="C:plasma membrane"/>
    <property type="evidence" value="ECO:0007669"/>
    <property type="project" value="UniProtKB-SubCell"/>
</dbReference>
<feature type="transmembrane region" description="Helical" evidence="7">
    <location>
        <begin position="557"/>
        <end position="581"/>
    </location>
</feature>
<sequence length="672" mass="69820">MQRLLLLPTGRRSRYVVAVLAVLIAGGLSSQAGKLESVQKRDLAAFLPGDAESVAALKATRGFPSGDVSPAVVVVAREAGLTEQDRQALNALRELDLPLASPRAPEPTFTEDGQAGLLALPLKGENSDTVSEAVERLRDQSFPDGLQHAVTGPAGFSTDLKNVFAGADTRLLAVTGGLVLLLLILIYRSPIFWLIPFFTVILTEGATRGLAALLGEAGLVINGQNAGILSVLVFGAATDYALLLVARYREELTRHETSGAAMAQALKGAAPAILASGATVIAGLLTLVFAAVDSSASIGPLGAAGVAVALALSVTLLPATLVIAGRRAFWPRIPHHGDDVSDDHRVWHRLGGAIAKRPRPLWVGSTVVLVILALGLTGLDTSLTQEQQLRGNPEAVAGQELLGEHFPAGLSAPASVIVPRGGDVQAVKNAIDNDIQREEEGEPGTQLSVVLADDPFSEDAVQAIPRLRAAVHAAEPKALVGGQTAQSYDLRDAAERDNLVIPPLTLGVVLLVLILLLRALVAPLLLLVATALSAAAALGAGVVIFDVILDLPAVDPALPLLAFVFLVALGIDYTIFLMARAREETEQVGTRRGVLAALAVTGGVITSAGIVLAGTFSALAVLPLVVLTQLGTVVAFGVLLDTLLVRSVLVPALVHDVGAKVWLPSRLARRDE</sequence>
<dbReference type="EMBL" id="RBIL01000001">
    <property type="protein sequence ID" value="RKQ91218.1"/>
    <property type="molecule type" value="Genomic_DNA"/>
</dbReference>
<evidence type="ECO:0000256" key="3">
    <source>
        <dbReference type="ARBA" id="ARBA00022475"/>
    </source>
</evidence>
<evidence type="ECO:0000313" key="9">
    <source>
        <dbReference type="EMBL" id="RKQ91218.1"/>
    </source>
</evidence>
<feature type="transmembrane region" description="Helical" evidence="7">
    <location>
        <begin position="499"/>
        <end position="517"/>
    </location>
</feature>
<evidence type="ECO:0000259" key="8">
    <source>
        <dbReference type="PROSITE" id="PS50156"/>
    </source>
</evidence>
<keyword evidence="10" id="KW-1185">Reference proteome</keyword>
<feature type="transmembrane region" description="Helical" evidence="7">
    <location>
        <begin position="361"/>
        <end position="379"/>
    </location>
</feature>
<dbReference type="Gene3D" id="1.20.1640.10">
    <property type="entry name" value="Multidrug efflux transporter AcrB transmembrane domain"/>
    <property type="match status" value="2"/>
</dbReference>
<proteinExistence type="inferred from homology"/>
<gene>
    <name evidence="9" type="ORF">C8N24_1039</name>
</gene>
<dbReference type="SUPFAM" id="SSF82866">
    <property type="entry name" value="Multidrug efflux transporter AcrB transmembrane domain"/>
    <property type="match status" value="2"/>
</dbReference>
<accession>A0A660L828</accession>
<evidence type="ECO:0000256" key="6">
    <source>
        <dbReference type="ARBA" id="ARBA00023136"/>
    </source>
</evidence>
<feature type="transmembrane region" description="Helical" evidence="7">
    <location>
        <begin position="226"/>
        <end position="248"/>
    </location>
</feature>
<feature type="domain" description="SSD" evidence="8">
    <location>
        <begin position="197"/>
        <end position="323"/>
    </location>
</feature>
<dbReference type="OrthoDB" id="2365435at2"/>
<dbReference type="InterPro" id="IPR000731">
    <property type="entry name" value="SSD"/>
</dbReference>
<comment type="similarity">
    <text evidence="2">Belongs to the resistance-nodulation-cell division (RND) (TC 2.A.6) family. MmpL subfamily.</text>
</comment>
<comment type="subcellular location">
    <subcellularLocation>
        <location evidence="1">Cell membrane</location>
        <topology evidence="1">Multi-pass membrane protein</topology>
    </subcellularLocation>
</comment>
<feature type="transmembrane region" description="Helical" evidence="7">
    <location>
        <begin position="524"/>
        <end position="545"/>
    </location>
</feature>
<dbReference type="AlphaFoldDB" id="A0A660L828"/>
<evidence type="ECO:0000256" key="4">
    <source>
        <dbReference type="ARBA" id="ARBA00022692"/>
    </source>
</evidence>
<keyword evidence="5 7" id="KW-1133">Transmembrane helix</keyword>
<evidence type="ECO:0000256" key="2">
    <source>
        <dbReference type="ARBA" id="ARBA00010157"/>
    </source>
</evidence>
<evidence type="ECO:0000256" key="5">
    <source>
        <dbReference type="ARBA" id="ARBA00022989"/>
    </source>
</evidence>
<evidence type="ECO:0000256" key="1">
    <source>
        <dbReference type="ARBA" id="ARBA00004651"/>
    </source>
</evidence>
<dbReference type="InterPro" id="IPR050545">
    <property type="entry name" value="Mycobact_MmpL"/>
</dbReference>
<organism evidence="9 10">
    <name type="scientific">Solirubrobacter pauli</name>
    <dbReference type="NCBI Taxonomy" id="166793"/>
    <lineage>
        <taxon>Bacteria</taxon>
        <taxon>Bacillati</taxon>
        <taxon>Actinomycetota</taxon>
        <taxon>Thermoleophilia</taxon>
        <taxon>Solirubrobacterales</taxon>
        <taxon>Solirubrobacteraceae</taxon>
        <taxon>Solirubrobacter</taxon>
    </lineage>
</organism>
<keyword evidence="4 7" id="KW-0812">Transmembrane</keyword>
<keyword evidence="3" id="KW-1003">Cell membrane</keyword>
<feature type="transmembrane region" description="Helical" evidence="7">
    <location>
        <begin position="171"/>
        <end position="187"/>
    </location>
</feature>
<dbReference type="RefSeq" id="WP_121248640.1">
    <property type="nucleotide sequence ID" value="NZ_RBIL01000001.1"/>
</dbReference>
<protein>
    <submittedName>
        <fullName evidence="9">RND superfamily putative drug exporter</fullName>
    </submittedName>
</protein>
<dbReference type="PANTHER" id="PTHR33406:SF6">
    <property type="entry name" value="MEMBRANE PROTEIN YDGH-RELATED"/>
    <property type="match status" value="1"/>
</dbReference>
<keyword evidence="6 7" id="KW-0472">Membrane</keyword>
<dbReference type="PANTHER" id="PTHR33406">
    <property type="entry name" value="MEMBRANE PROTEIN MJ1562-RELATED"/>
    <property type="match status" value="1"/>
</dbReference>
<feature type="transmembrane region" description="Helical" evidence="7">
    <location>
        <begin position="269"/>
        <end position="292"/>
    </location>
</feature>
<dbReference type="Proteomes" id="UP000278962">
    <property type="component" value="Unassembled WGS sequence"/>
</dbReference>
<feature type="transmembrane region" description="Helical" evidence="7">
    <location>
        <begin position="298"/>
        <end position="324"/>
    </location>
</feature>
<feature type="transmembrane region" description="Helical" evidence="7">
    <location>
        <begin position="593"/>
        <end position="613"/>
    </location>
</feature>
<dbReference type="Pfam" id="PF03176">
    <property type="entry name" value="MMPL"/>
    <property type="match status" value="2"/>
</dbReference>
<reference evidence="9 10" key="1">
    <citation type="submission" date="2018-10" db="EMBL/GenBank/DDBJ databases">
        <title>Genomic Encyclopedia of Archaeal and Bacterial Type Strains, Phase II (KMG-II): from individual species to whole genera.</title>
        <authorList>
            <person name="Goeker M."/>
        </authorList>
    </citation>
    <scope>NUCLEOTIDE SEQUENCE [LARGE SCALE GENOMIC DNA]</scope>
    <source>
        <strain evidence="9 10">DSM 14954</strain>
    </source>
</reference>
<evidence type="ECO:0000256" key="7">
    <source>
        <dbReference type="SAM" id="Phobius"/>
    </source>
</evidence>
<evidence type="ECO:0000313" key="10">
    <source>
        <dbReference type="Proteomes" id="UP000278962"/>
    </source>
</evidence>
<feature type="transmembrane region" description="Helical" evidence="7">
    <location>
        <begin position="619"/>
        <end position="640"/>
    </location>
</feature>